<protein>
    <recommendedName>
        <fullName evidence="11">C2H2-type domain-containing protein</fullName>
    </recommendedName>
</protein>
<evidence type="ECO:0000256" key="5">
    <source>
        <dbReference type="ARBA" id="ARBA00022833"/>
    </source>
</evidence>
<dbReference type="GeneID" id="111248165"/>
<dbReference type="AlphaFoldDB" id="A0A7M7JRN4"/>
<dbReference type="GO" id="GO:0000981">
    <property type="term" value="F:DNA-binding transcription factor activity, RNA polymerase II-specific"/>
    <property type="evidence" value="ECO:0007669"/>
    <property type="project" value="TreeGrafter"/>
</dbReference>
<evidence type="ECO:0000256" key="1">
    <source>
        <dbReference type="ARBA" id="ARBA00004123"/>
    </source>
</evidence>
<feature type="compositionally biased region" description="Low complexity" evidence="10">
    <location>
        <begin position="260"/>
        <end position="305"/>
    </location>
</feature>
<dbReference type="OMA" id="IRMHPTI"/>
<evidence type="ECO:0000256" key="6">
    <source>
        <dbReference type="ARBA" id="ARBA00023015"/>
    </source>
</evidence>
<evidence type="ECO:0000313" key="12">
    <source>
        <dbReference type="EnsemblMetazoa" id="XP_022655756"/>
    </source>
</evidence>
<evidence type="ECO:0000259" key="11">
    <source>
        <dbReference type="PROSITE" id="PS50157"/>
    </source>
</evidence>
<dbReference type="Proteomes" id="UP000594260">
    <property type="component" value="Unplaced"/>
</dbReference>
<evidence type="ECO:0000256" key="3">
    <source>
        <dbReference type="ARBA" id="ARBA00022737"/>
    </source>
</evidence>
<keyword evidence="6" id="KW-0805">Transcription regulation</keyword>
<evidence type="ECO:0000256" key="10">
    <source>
        <dbReference type="SAM" id="MobiDB-lite"/>
    </source>
</evidence>
<dbReference type="SMART" id="SM00355">
    <property type="entry name" value="ZnF_C2H2"/>
    <property type="match status" value="2"/>
</dbReference>
<proteinExistence type="predicted"/>
<dbReference type="RefSeq" id="XP_022655756.1">
    <property type="nucleotide sequence ID" value="XM_022800021.1"/>
</dbReference>
<dbReference type="Gene3D" id="3.30.160.60">
    <property type="entry name" value="Classic Zinc Finger"/>
    <property type="match status" value="2"/>
</dbReference>
<organism evidence="12 13">
    <name type="scientific">Varroa destructor</name>
    <name type="common">Honeybee mite</name>
    <dbReference type="NCBI Taxonomy" id="109461"/>
    <lineage>
        <taxon>Eukaryota</taxon>
        <taxon>Metazoa</taxon>
        <taxon>Ecdysozoa</taxon>
        <taxon>Arthropoda</taxon>
        <taxon>Chelicerata</taxon>
        <taxon>Arachnida</taxon>
        <taxon>Acari</taxon>
        <taxon>Parasitiformes</taxon>
        <taxon>Mesostigmata</taxon>
        <taxon>Gamasina</taxon>
        <taxon>Dermanyssoidea</taxon>
        <taxon>Varroidae</taxon>
        <taxon>Varroa</taxon>
    </lineage>
</organism>
<evidence type="ECO:0000256" key="7">
    <source>
        <dbReference type="ARBA" id="ARBA00023163"/>
    </source>
</evidence>
<dbReference type="KEGG" id="vde:111248165"/>
<dbReference type="PROSITE" id="PS00028">
    <property type="entry name" value="ZINC_FINGER_C2H2_1"/>
    <property type="match status" value="1"/>
</dbReference>
<evidence type="ECO:0000256" key="8">
    <source>
        <dbReference type="ARBA" id="ARBA00023242"/>
    </source>
</evidence>
<dbReference type="OrthoDB" id="6435234at2759"/>
<dbReference type="PANTHER" id="PTHR23235">
    <property type="entry name" value="KRUEPPEL-LIKE TRANSCRIPTION FACTOR"/>
    <property type="match status" value="1"/>
</dbReference>
<name>A0A7M7JRN4_VARDE</name>
<dbReference type="FunFam" id="3.30.160.60:FF:001498">
    <property type="entry name" value="Zinc finger protein 404"/>
    <property type="match status" value="1"/>
</dbReference>
<reference evidence="12" key="1">
    <citation type="submission" date="2021-01" db="UniProtKB">
        <authorList>
            <consortium name="EnsemblMetazoa"/>
        </authorList>
    </citation>
    <scope>IDENTIFICATION</scope>
</reference>
<dbReference type="Pfam" id="PF00096">
    <property type="entry name" value="zf-C2H2"/>
    <property type="match status" value="2"/>
</dbReference>
<keyword evidence="4 9" id="KW-0863">Zinc-finger</keyword>
<dbReference type="GO" id="GO:0000978">
    <property type="term" value="F:RNA polymerase II cis-regulatory region sequence-specific DNA binding"/>
    <property type="evidence" value="ECO:0007669"/>
    <property type="project" value="TreeGrafter"/>
</dbReference>
<dbReference type="InterPro" id="IPR013087">
    <property type="entry name" value="Znf_C2H2_type"/>
</dbReference>
<dbReference type="FunFam" id="3.30.160.60:FF:000130">
    <property type="entry name" value="Spalt-like transcription factor 4"/>
    <property type="match status" value="1"/>
</dbReference>
<evidence type="ECO:0000256" key="2">
    <source>
        <dbReference type="ARBA" id="ARBA00022723"/>
    </source>
</evidence>
<dbReference type="InterPro" id="IPR036236">
    <property type="entry name" value="Znf_C2H2_sf"/>
</dbReference>
<keyword evidence="5" id="KW-0862">Zinc</keyword>
<dbReference type="PANTHER" id="PTHR23235:SF120">
    <property type="entry name" value="KRUPPEL-LIKE FACTOR 15"/>
    <property type="match status" value="1"/>
</dbReference>
<dbReference type="GO" id="GO:0008270">
    <property type="term" value="F:zinc ion binding"/>
    <property type="evidence" value="ECO:0007669"/>
    <property type="project" value="UniProtKB-KW"/>
</dbReference>
<dbReference type="EnsemblMetazoa" id="XM_022800021">
    <property type="protein sequence ID" value="XP_022655756"/>
    <property type="gene ID" value="LOC111248165"/>
</dbReference>
<sequence length="305" mass="30482">IDVRLIVKNWVSFIGPIHSDWLALQLGSVRWPVRNALLTSSPHRTLVPLIYAALAAAQANANGALTVSSGALPAGAITSAPLGVVPSANRKRNKSVAALNAINAGTPPRYQCDVCGYIAPGRSHLVNHQRVHTGEKPFKCEYCGKRFAQKGNMKMHMVSWHLKKQAAAATATPSPGLPSSLAGMGSLATIGGVSLVPAVSAALAALPLPSSVLSTAAATAAAAATSGASDASTGFSLLPAFPAPLGPPSVTTPLSISATSTPLSTSSGISSGARSASSPHSLAGGASIAPVSSAPSPQPASALSE</sequence>
<feature type="domain" description="C2H2-type" evidence="11">
    <location>
        <begin position="110"/>
        <end position="137"/>
    </location>
</feature>
<feature type="domain" description="C2H2-type" evidence="11">
    <location>
        <begin position="138"/>
        <end position="166"/>
    </location>
</feature>
<comment type="subcellular location">
    <subcellularLocation>
        <location evidence="1">Nucleus</location>
    </subcellularLocation>
</comment>
<feature type="region of interest" description="Disordered" evidence="10">
    <location>
        <begin position="252"/>
        <end position="305"/>
    </location>
</feature>
<dbReference type="GO" id="GO:0005634">
    <property type="term" value="C:nucleus"/>
    <property type="evidence" value="ECO:0007669"/>
    <property type="project" value="UniProtKB-SubCell"/>
</dbReference>
<evidence type="ECO:0000313" key="13">
    <source>
        <dbReference type="Proteomes" id="UP000594260"/>
    </source>
</evidence>
<evidence type="ECO:0000256" key="4">
    <source>
        <dbReference type="ARBA" id="ARBA00022771"/>
    </source>
</evidence>
<keyword evidence="2" id="KW-0479">Metal-binding</keyword>
<dbReference type="PROSITE" id="PS50157">
    <property type="entry name" value="ZINC_FINGER_C2H2_2"/>
    <property type="match status" value="2"/>
</dbReference>
<keyword evidence="3" id="KW-0677">Repeat</keyword>
<keyword evidence="13" id="KW-1185">Reference proteome</keyword>
<evidence type="ECO:0000256" key="9">
    <source>
        <dbReference type="PROSITE-ProRule" id="PRU00042"/>
    </source>
</evidence>
<keyword evidence="8" id="KW-0539">Nucleus</keyword>
<accession>A0A7M7JRN4</accession>
<dbReference type="InParanoid" id="A0A7M7JRN4"/>
<keyword evidence="7" id="KW-0804">Transcription</keyword>
<dbReference type="SUPFAM" id="SSF57667">
    <property type="entry name" value="beta-beta-alpha zinc fingers"/>
    <property type="match status" value="1"/>
</dbReference>